<proteinExistence type="predicted"/>
<name>A0A5J6VN13_9VIRU</name>
<protein>
    <submittedName>
        <fullName evidence="1">Uncharacterized protein</fullName>
    </submittedName>
</protein>
<sequence length="94" mass="11492">MEIYNEDKSLDLLKKELKRNESLLLSEYTMLKQMNDPEYNDLVKKYELYFDKQTDNNNKIVEHIKQVIEYLNKDSNEMKQRDIKQLYKLISKLL</sequence>
<reference evidence="1" key="1">
    <citation type="journal article" date="2019" name="Philos. Trans. R. Soc. Lond., B, Biol. Sci.">
        <title>Targeted metagenomic recovery of four divergent viruses reveals shared and distinctive characteristics of giant viruses of marine eukaryotes.</title>
        <authorList>
            <person name="Needham D.M."/>
            <person name="Poirier C."/>
            <person name="Hehenberger E."/>
            <person name="Jimenez V."/>
            <person name="Swalwell J.E."/>
            <person name="Santoro A.E."/>
            <person name="Worden A.Z."/>
        </authorList>
    </citation>
    <scope>NUCLEOTIDE SEQUENCE</scope>
    <source>
        <strain evidence="1">OPacV-421</strain>
    </source>
</reference>
<organism evidence="1">
    <name type="scientific">Megaviridae environmental sample</name>
    <dbReference type="NCBI Taxonomy" id="1737588"/>
    <lineage>
        <taxon>Viruses</taxon>
        <taxon>Varidnaviria</taxon>
        <taxon>Bamfordvirae</taxon>
        <taxon>Nucleocytoviricota</taxon>
        <taxon>Megaviricetes</taxon>
        <taxon>Imitervirales</taxon>
        <taxon>Mimiviridae</taxon>
        <taxon>environmental samples</taxon>
    </lineage>
</organism>
<evidence type="ECO:0000313" key="1">
    <source>
        <dbReference type="EMBL" id="QFG74824.1"/>
    </source>
</evidence>
<dbReference type="EMBL" id="MN448294">
    <property type="protein sequence ID" value="QFG74824.1"/>
    <property type="molecule type" value="Genomic_DNA"/>
</dbReference>
<accession>A0A5J6VN13</accession>